<dbReference type="InterPro" id="IPR036412">
    <property type="entry name" value="HAD-like_sf"/>
</dbReference>
<dbReference type="SFLD" id="SFLDG01129">
    <property type="entry name" value="C1.5:_HAD__Beta-PGM__Phosphata"/>
    <property type="match status" value="1"/>
</dbReference>
<dbReference type="InterPro" id="IPR050155">
    <property type="entry name" value="HAD-like_hydrolase_sf"/>
</dbReference>
<dbReference type="GO" id="GO:0006281">
    <property type="term" value="P:DNA repair"/>
    <property type="evidence" value="ECO:0007669"/>
    <property type="project" value="TreeGrafter"/>
</dbReference>
<dbReference type="EMBL" id="LN907858">
    <property type="protein sequence ID" value="CUU40657.1"/>
    <property type="molecule type" value="Genomic_DNA"/>
</dbReference>
<dbReference type="AlphaFoldDB" id="A0A0S4PX99"/>
<evidence type="ECO:0000313" key="6">
    <source>
        <dbReference type="Proteomes" id="UP000064525"/>
    </source>
</evidence>
<dbReference type="EC" id="3.1.3.18" evidence="4"/>
<dbReference type="PRINTS" id="PR00413">
    <property type="entry name" value="HADHALOGNASE"/>
</dbReference>
<dbReference type="InterPro" id="IPR006439">
    <property type="entry name" value="HAD-SF_hydro_IA"/>
</dbReference>
<organism evidence="5 6">
    <name type="scientific">Helicobacter typhlonius</name>
    <dbReference type="NCBI Taxonomy" id="76936"/>
    <lineage>
        <taxon>Bacteria</taxon>
        <taxon>Pseudomonadati</taxon>
        <taxon>Campylobacterota</taxon>
        <taxon>Epsilonproteobacteria</taxon>
        <taxon>Campylobacterales</taxon>
        <taxon>Helicobacteraceae</taxon>
        <taxon>Helicobacter</taxon>
    </lineage>
</organism>
<dbReference type="GO" id="GO:0008967">
    <property type="term" value="F:phosphoglycolate phosphatase activity"/>
    <property type="evidence" value="ECO:0007669"/>
    <property type="project" value="UniProtKB-EC"/>
</dbReference>
<dbReference type="Gene3D" id="1.10.150.240">
    <property type="entry name" value="Putative phosphatase, domain 2"/>
    <property type="match status" value="1"/>
</dbReference>
<dbReference type="Pfam" id="PF13419">
    <property type="entry name" value="HAD_2"/>
    <property type="match status" value="1"/>
</dbReference>
<dbReference type="PANTHER" id="PTHR43434">
    <property type="entry name" value="PHOSPHOGLYCOLATE PHOSPHATASE"/>
    <property type="match status" value="1"/>
</dbReference>
<dbReference type="SFLD" id="SFLDS00003">
    <property type="entry name" value="Haloacid_Dehalogenase"/>
    <property type="match status" value="1"/>
</dbReference>
<evidence type="ECO:0000256" key="4">
    <source>
        <dbReference type="ARBA" id="ARBA00013078"/>
    </source>
</evidence>
<dbReference type="Proteomes" id="UP000064525">
    <property type="component" value="Chromosome I"/>
</dbReference>
<comment type="pathway">
    <text evidence="2">Organic acid metabolism; glycolate biosynthesis; glycolate from 2-phosphoglycolate: step 1/1.</text>
</comment>
<comment type="catalytic activity">
    <reaction evidence="1">
        <text>2-phosphoglycolate + H2O = glycolate + phosphate</text>
        <dbReference type="Rhea" id="RHEA:14369"/>
        <dbReference type="ChEBI" id="CHEBI:15377"/>
        <dbReference type="ChEBI" id="CHEBI:29805"/>
        <dbReference type="ChEBI" id="CHEBI:43474"/>
        <dbReference type="ChEBI" id="CHEBI:58033"/>
        <dbReference type="EC" id="3.1.3.18"/>
    </reaction>
</comment>
<dbReference type="Gene3D" id="3.40.50.1000">
    <property type="entry name" value="HAD superfamily/HAD-like"/>
    <property type="match status" value="1"/>
</dbReference>
<dbReference type="KEGG" id="hty:BN2458_PEG1774"/>
<dbReference type="GO" id="GO:0005829">
    <property type="term" value="C:cytosol"/>
    <property type="evidence" value="ECO:0007669"/>
    <property type="project" value="TreeGrafter"/>
</dbReference>
<protein>
    <recommendedName>
        <fullName evidence="4">phosphoglycolate phosphatase</fullName>
        <ecNumber evidence="4">3.1.3.18</ecNumber>
    </recommendedName>
</protein>
<gene>
    <name evidence="5" type="ORF">BN2458_PEG1774</name>
</gene>
<reference evidence="6" key="1">
    <citation type="submission" date="2015-11" db="EMBL/GenBank/DDBJ databases">
        <authorList>
            <person name="Anvar S.Y."/>
        </authorList>
    </citation>
    <scope>NUCLEOTIDE SEQUENCE [LARGE SCALE GENOMIC DNA]</scope>
</reference>
<accession>A0A0S4PX99</accession>
<proteinExistence type="inferred from homology"/>
<dbReference type="InterPro" id="IPR023214">
    <property type="entry name" value="HAD_sf"/>
</dbReference>
<dbReference type="PANTHER" id="PTHR43434:SF1">
    <property type="entry name" value="PHOSPHOGLYCOLATE PHOSPHATASE"/>
    <property type="match status" value="1"/>
</dbReference>
<sequence>MLSPFALSLNSLRQVESYLKEVATYCLYSQVFDRICSKTQGESMLNVIFDMDGTLIDSEDCICAAINEIRADKNLPPLEYDYIKRVTHTPGLGCAKIFYHIDDFPHPSYKMGFEDYFSRHYEQDARLFENVEWLLNECKKNGYFLAIASNAPQESLCPILKRHNILHFFDEVLGAQQNLESKPSAMMIERILQRAPVRKSAFVGNGTKDRGAAQNAKIPYFHAKWGIEKDNLKEDEFNNAKDLFAQLQELAMA</sequence>
<dbReference type="InterPro" id="IPR041492">
    <property type="entry name" value="HAD_2"/>
</dbReference>
<evidence type="ECO:0000256" key="2">
    <source>
        <dbReference type="ARBA" id="ARBA00004818"/>
    </source>
</evidence>
<dbReference type="InterPro" id="IPR023198">
    <property type="entry name" value="PGP-like_dom2"/>
</dbReference>
<evidence type="ECO:0000256" key="3">
    <source>
        <dbReference type="ARBA" id="ARBA00006171"/>
    </source>
</evidence>
<evidence type="ECO:0000313" key="5">
    <source>
        <dbReference type="EMBL" id="CUU40657.1"/>
    </source>
</evidence>
<name>A0A0S4PX99_9HELI</name>
<dbReference type="PATRIC" id="fig|76936.10.peg.1731"/>
<evidence type="ECO:0000256" key="1">
    <source>
        <dbReference type="ARBA" id="ARBA00000830"/>
    </source>
</evidence>
<comment type="similarity">
    <text evidence="3">Belongs to the HAD-like hydrolase superfamily. CbbY/CbbZ/Gph/YieH family.</text>
</comment>
<dbReference type="SUPFAM" id="SSF56784">
    <property type="entry name" value="HAD-like"/>
    <property type="match status" value="1"/>
</dbReference>